<dbReference type="InterPro" id="IPR008323">
    <property type="entry name" value="UCP033563"/>
</dbReference>
<accession>A0ABS9MM14</accession>
<reference evidence="1 2" key="1">
    <citation type="submission" date="2022-01" db="EMBL/GenBank/DDBJ databases">
        <title>Collection of gut derived symbiotic bacterial strains cultured from healthy donors.</title>
        <authorList>
            <person name="Lin H."/>
            <person name="Kohout C."/>
            <person name="Waligurski E."/>
            <person name="Pamer E.G."/>
        </authorList>
    </citation>
    <scope>NUCLEOTIDE SEQUENCE [LARGE SCALE GENOMIC DNA]</scope>
    <source>
        <strain evidence="1 2">DFI.7.58</strain>
    </source>
</reference>
<protein>
    <submittedName>
        <fullName evidence="1">DUF1015 domain-containing protein</fullName>
    </submittedName>
</protein>
<dbReference type="RefSeq" id="WP_237967070.1">
    <property type="nucleotide sequence ID" value="NZ_JAKNHQ010000018.1"/>
</dbReference>
<dbReference type="PANTHER" id="PTHR36454">
    <property type="entry name" value="LMO2823 PROTEIN"/>
    <property type="match status" value="1"/>
</dbReference>
<evidence type="ECO:0000313" key="1">
    <source>
        <dbReference type="EMBL" id="MCG4611586.1"/>
    </source>
</evidence>
<comment type="caution">
    <text evidence="1">The sequence shown here is derived from an EMBL/GenBank/DDBJ whole genome shotgun (WGS) entry which is preliminary data.</text>
</comment>
<dbReference type="PIRSF" id="PIRSF033563">
    <property type="entry name" value="UCP033563"/>
    <property type="match status" value="1"/>
</dbReference>
<name>A0ABS9MM14_9FIRM</name>
<dbReference type="Proteomes" id="UP001298681">
    <property type="component" value="Unassembled WGS sequence"/>
</dbReference>
<sequence>MAEIAPLRALRYTAKAGSLENLVCPPYDVLAPGDRETYLARSPYNSMHLEVPDSYPQAADLLNAWTEQGILKRDPAPAMFIYEQEFSVRGETLRNKLLLCRMRLSDFSENAVLPHENTLDAAKRDRFQLMQATGCNISPVYGLYEDPKRETRERIERLSMDTPRYTCTLDGVTHRLWVVNDRVVLGALCEDFRDRRIYIADGHHRYETALHFRNWRREQGLPGGEFILTGLADLHSAGLAVLPIHRLVHGLEHFDEAALLKQCKAYFQVYEMDTPPEYIETNMDALHRQAKKAFAYYSGGKTWHLLLLKDEALMDRLCPEQSPATRNLNVSLLHKVILEGMLGIGAESLAKQENLTYTRHFSEALASARSGESQCVFFVNPARVKEIREVADAGETMPQKSTWFYPKLLTGLAFHPLDE</sequence>
<dbReference type="Pfam" id="PF06245">
    <property type="entry name" value="DUF1015"/>
    <property type="match status" value="1"/>
</dbReference>
<keyword evidence="2" id="KW-1185">Reference proteome</keyword>
<dbReference type="PANTHER" id="PTHR36454:SF1">
    <property type="entry name" value="DUF1015 DOMAIN-CONTAINING PROTEIN"/>
    <property type="match status" value="1"/>
</dbReference>
<evidence type="ECO:0000313" key="2">
    <source>
        <dbReference type="Proteomes" id="UP001298681"/>
    </source>
</evidence>
<dbReference type="EMBL" id="JAKNHQ010000018">
    <property type="protein sequence ID" value="MCG4611586.1"/>
    <property type="molecule type" value="Genomic_DNA"/>
</dbReference>
<gene>
    <name evidence="1" type="ORF">L0P57_11690</name>
</gene>
<organism evidence="1 2">
    <name type="scientific">Anaeromassilibacillus senegalensis</name>
    <dbReference type="NCBI Taxonomy" id="1673717"/>
    <lineage>
        <taxon>Bacteria</taxon>
        <taxon>Bacillati</taxon>
        <taxon>Bacillota</taxon>
        <taxon>Clostridia</taxon>
        <taxon>Eubacteriales</taxon>
        <taxon>Acutalibacteraceae</taxon>
        <taxon>Anaeromassilibacillus</taxon>
    </lineage>
</organism>
<proteinExistence type="predicted"/>